<gene>
    <name evidence="7" type="ORF">AXK60_10985</name>
</gene>
<comment type="similarity">
    <text evidence="1">Belongs to the AfsR/DnrI/RedD regulatory family.</text>
</comment>
<evidence type="ECO:0000259" key="6">
    <source>
        <dbReference type="PROSITE" id="PS51755"/>
    </source>
</evidence>
<dbReference type="InterPro" id="IPR027417">
    <property type="entry name" value="P-loop_NTPase"/>
</dbReference>
<dbReference type="Pfam" id="PF00486">
    <property type="entry name" value="Trans_reg_C"/>
    <property type="match status" value="1"/>
</dbReference>
<dbReference type="PANTHER" id="PTHR35807">
    <property type="entry name" value="TRANSCRIPTIONAL REGULATOR REDD-RELATED"/>
    <property type="match status" value="1"/>
</dbReference>
<feature type="DNA-binding region" description="OmpR/PhoB-type" evidence="5">
    <location>
        <begin position="1"/>
        <end position="98"/>
    </location>
</feature>
<dbReference type="GO" id="GO:0006355">
    <property type="term" value="P:regulation of DNA-templated transcription"/>
    <property type="evidence" value="ECO:0007669"/>
    <property type="project" value="InterPro"/>
</dbReference>
<dbReference type="SUPFAM" id="SSF46894">
    <property type="entry name" value="C-terminal effector domain of the bipartite response regulators"/>
    <property type="match status" value="1"/>
</dbReference>
<evidence type="ECO:0000256" key="1">
    <source>
        <dbReference type="ARBA" id="ARBA00005820"/>
    </source>
</evidence>
<dbReference type="Pfam" id="PF13191">
    <property type="entry name" value="AAA_16"/>
    <property type="match status" value="1"/>
</dbReference>
<dbReference type="InterPro" id="IPR036388">
    <property type="entry name" value="WH-like_DNA-bd_sf"/>
</dbReference>
<dbReference type="InterPro" id="IPR051677">
    <property type="entry name" value="AfsR-DnrI-RedD_regulator"/>
</dbReference>
<dbReference type="Gene3D" id="1.10.10.10">
    <property type="entry name" value="Winged helix-like DNA-binding domain superfamily/Winged helix DNA-binding domain"/>
    <property type="match status" value="1"/>
</dbReference>
<dbReference type="STRING" id="239498.AXK60_10985"/>
<name>A0A138A879_9ACTN</name>
<protein>
    <recommendedName>
        <fullName evidence="6">OmpR/PhoB-type domain-containing protein</fullName>
    </recommendedName>
</protein>
<dbReference type="OrthoDB" id="134712at2"/>
<feature type="domain" description="OmpR/PhoB-type" evidence="6">
    <location>
        <begin position="1"/>
        <end position="98"/>
    </location>
</feature>
<dbReference type="SMART" id="SM01043">
    <property type="entry name" value="BTAD"/>
    <property type="match status" value="1"/>
</dbReference>
<dbReference type="InterPro" id="IPR041664">
    <property type="entry name" value="AAA_16"/>
</dbReference>
<dbReference type="InterPro" id="IPR011990">
    <property type="entry name" value="TPR-like_helical_dom_sf"/>
</dbReference>
<dbReference type="RefSeq" id="WP_068572329.1">
    <property type="nucleotide sequence ID" value="NZ_LSRF01000056.1"/>
</dbReference>
<proteinExistence type="inferred from homology"/>
<dbReference type="SUPFAM" id="SSF48452">
    <property type="entry name" value="TPR-like"/>
    <property type="match status" value="2"/>
</dbReference>
<comment type="caution">
    <text evidence="7">The sequence shown here is derived from an EMBL/GenBank/DDBJ whole genome shotgun (WGS) entry which is preliminary data.</text>
</comment>
<dbReference type="InterPro" id="IPR001867">
    <property type="entry name" value="OmpR/PhoB-type_DNA-bd"/>
</dbReference>
<dbReference type="Proteomes" id="UP000070258">
    <property type="component" value="Unassembled WGS sequence"/>
</dbReference>
<evidence type="ECO:0000313" key="8">
    <source>
        <dbReference type="Proteomes" id="UP000070258"/>
    </source>
</evidence>
<keyword evidence="2" id="KW-0805">Transcription regulation</keyword>
<evidence type="ECO:0000313" key="7">
    <source>
        <dbReference type="EMBL" id="KXP06593.1"/>
    </source>
</evidence>
<reference evidence="8" key="1">
    <citation type="submission" date="2016-02" db="EMBL/GenBank/DDBJ databases">
        <authorList>
            <person name="Wen L."/>
            <person name="He K."/>
            <person name="Yang H."/>
        </authorList>
    </citation>
    <scope>NUCLEOTIDE SEQUENCE [LARGE SCALE GENOMIC DNA]</scope>
    <source>
        <strain evidence="8">JCM 15929</strain>
    </source>
</reference>
<dbReference type="Pfam" id="PF03704">
    <property type="entry name" value="BTAD"/>
    <property type="match status" value="1"/>
</dbReference>
<dbReference type="InterPro" id="IPR016032">
    <property type="entry name" value="Sig_transdc_resp-reg_C-effctor"/>
</dbReference>
<keyword evidence="4" id="KW-0804">Transcription</keyword>
<dbReference type="SUPFAM" id="SSF52540">
    <property type="entry name" value="P-loop containing nucleoside triphosphate hydrolases"/>
    <property type="match status" value="1"/>
</dbReference>
<evidence type="ECO:0000256" key="5">
    <source>
        <dbReference type="PROSITE-ProRule" id="PRU01091"/>
    </source>
</evidence>
<dbReference type="Gene3D" id="1.25.40.10">
    <property type="entry name" value="Tetratricopeptide repeat domain"/>
    <property type="match status" value="1"/>
</dbReference>
<accession>A0A138A879</accession>
<dbReference type="GO" id="GO:0003677">
    <property type="term" value="F:DNA binding"/>
    <property type="evidence" value="ECO:0007669"/>
    <property type="project" value="UniProtKB-UniRule"/>
</dbReference>
<dbReference type="CDD" id="cd15831">
    <property type="entry name" value="BTAD"/>
    <property type="match status" value="1"/>
</dbReference>
<dbReference type="SMART" id="SM00862">
    <property type="entry name" value="Trans_reg_C"/>
    <property type="match status" value="1"/>
</dbReference>
<evidence type="ECO:0000256" key="3">
    <source>
        <dbReference type="ARBA" id="ARBA00023125"/>
    </source>
</evidence>
<dbReference type="EMBL" id="LSRF01000056">
    <property type="protein sequence ID" value="KXP06593.1"/>
    <property type="molecule type" value="Genomic_DNA"/>
</dbReference>
<dbReference type="PROSITE" id="PS51755">
    <property type="entry name" value="OMPR_PHOB"/>
    <property type="match status" value="1"/>
</dbReference>
<dbReference type="PANTHER" id="PTHR35807:SF1">
    <property type="entry name" value="TRANSCRIPTIONAL REGULATOR REDD"/>
    <property type="match status" value="1"/>
</dbReference>
<dbReference type="AlphaFoldDB" id="A0A138A879"/>
<organism evidence="7 8">
    <name type="scientific">Tsukamurella pseudospumae</name>
    <dbReference type="NCBI Taxonomy" id="239498"/>
    <lineage>
        <taxon>Bacteria</taxon>
        <taxon>Bacillati</taxon>
        <taxon>Actinomycetota</taxon>
        <taxon>Actinomycetes</taxon>
        <taxon>Mycobacteriales</taxon>
        <taxon>Tsukamurellaceae</taxon>
        <taxon>Tsukamurella</taxon>
    </lineage>
</organism>
<dbReference type="GO" id="GO:0000160">
    <property type="term" value="P:phosphorelay signal transduction system"/>
    <property type="evidence" value="ECO:0007669"/>
    <property type="project" value="InterPro"/>
</dbReference>
<evidence type="ECO:0000256" key="4">
    <source>
        <dbReference type="ARBA" id="ARBA00023163"/>
    </source>
</evidence>
<dbReference type="InterPro" id="IPR005158">
    <property type="entry name" value="BTAD"/>
</dbReference>
<keyword evidence="3 5" id="KW-0238">DNA-binding</keyword>
<evidence type="ECO:0000256" key="2">
    <source>
        <dbReference type="ARBA" id="ARBA00023015"/>
    </source>
</evidence>
<sequence length="1113" mass="119243">MVQIRVLGPLEACDGRGRVELGGPKQRAVLALLLIARGRVVSVDRLIDDLWHGEPPRRALAALQAYVSNLRRQLEPERAPRAQAQILVSRAPGYAVRLDTAQVDAWRFESVLEESGSTAEPAAVRRLLDDALALWRGPAYAEFAASSWATVEIGRLQELHADARVRQAEAVLRCGDATGAVLLADSLRRDHPLREDAWRILAHALYVAGRQGESLGALREARAVLADELGLDPGPALAALEADILAQRIPVDVIRRPLPTSANPAGSVAAATDGAPTVAVDAAAPPHDGLLGRTAEVTAIVDAAETVRTAREPGLCLVTGEAGDGKSALLGRVARVLRAGGWEVVTGRCPEAEGAPPAWAWSQVLGALGERGEEGRCRALVDRLAGAVSTERAGAEHSAEMSRFLLHQDVVETLSAAATRGPVAILLDDLHRAESETLNLLIEVAEAVPVLVVGAYRPAEVGRHLEIALGALAVRHPLRLRLPGLALEDATSLVAEFAHQAPSPDTMRRLLERTGGNPFHLKESARLLRSEGELVALSAVPAGVRDVLRRRLSRLPDVAVSVLRLAALVGRTADLDVLVLAAEVEEEVVFDGLDAGRLAGLLEVDGTTVSFTHVLVRDTLIGDLPRLRRMRWHRRIARAWEEVDPAAVAAIAHHHGAALGADNAAEALRYALVAADLADARFAYDVAAENLRAAERACIRIPGYAARDRIAHLCRLSRTLLADGRLEEARETRLRAVRLAQRSDAEMIDAAITAWDLPTPLITRRYGSVDTEIVDAVRERLEQTDPPPDVRCRLLVVLIEEVYGERDEVAADAAREVLELSATVGDPLVRGLALVAYLTLPRPLTPPAERAELADELIGLGESANREVFGLIGHFTHVQSAGAEGALDEARAHLAEMDRLVGMFRWGQAIASNLLIHAMLAHAGGRFAEAAEQYRGAGDVFARQRIADGAGMIALAQFSVRLSLGDVAEFAEVLGAIDSSAGDVLCDPVALALLSAGRRSDAERVRRAVRPVRRDFFHSLLLTTRGIAVAAIGGHDEVVDVYDELLRYSGELGGADTGCYVVGPVDTVLGDLAARLGGPARAADHYRAAARLAERCGNEVWARAARDRLQEFS</sequence>